<evidence type="ECO:0000256" key="1">
    <source>
        <dbReference type="ARBA" id="ARBA00004323"/>
    </source>
</evidence>
<evidence type="ECO:0000256" key="6">
    <source>
        <dbReference type="ARBA" id="ARBA00023034"/>
    </source>
</evidence>
<dbReference type="KEGG" id="pbp:STSP1_00024"/>
<dbReference type="Proteomes" id="UP000193334">
    <property type="component" value="Chromosome"/>
</dbReference>
<protein>
    <submittedName>
        <fullName evidence="10">Glycosyl hydrolase family 71</fullName>
    </submittedName>
</protein>
<dbReference type="EMBL" id="CP021023">
    <property type="protein sequence ID" value="ARN55664.1"/>
    <property type="molecule type" value="Genomic_DNA"/>
</dbReference>
<evidence type="ECO:0000256" key="2">
    <source>
        <dbReference type="ARBA" id="ARBA00022692"/>
    </source>
</evidence>
<keyword evidence="4" id="KW-0735">Signal-anchor</keyword>
<feature type="signal peptide" evidence="9">
    <location>
        <begin position="1"/>
        <end position="22"/>
    </location>
</feature>
<keyword evidence="5" id="KW-1133">Transmembrane helix</keyword>
<dbReference type="Gene3D" id="3.20.20.80">
    <property type="entry name" value="Glycosidases"/>
    <property type="match status" value="1"/>
</dbReference>
<keyword evidence="11" id="KW-1185">Reference proteome</keyword>
<evidence type="ECO:0000256" key="5">
    <source>
        <dbReference type="ARBA" id="ARBA00022989"/>
    </source>
</evidence>
<dbReference type="RefSeq" id="WP_085754397.1">
    <property type="nucleotide sequence ID" value="NZ_CP021023.1"/>
</dbReference>
<evidence type="ECO:0000256" key="8">
    <source>
        <dbReference type="SAM" id="MobiDB-lite"/>
    </source>
</evidence>
<feature type="region of interest" description="Disordered" evidence="8">
    <location>
        <begin position="314"/>
        <end position="334"/>
    </location>
</feature>
<evidence type="ECO:0000313" key="10">
    <source>
        <dbReference type="EMBL" id="ARN55664.1"/>
    </source>
</evidence>
<evidence type="ECO:0000313" key="11">
    <source>
        <dbReference type="Proteomes" id="UP000193334"/>
    </source>
</evidence>
<proteinExistence type="predicted"/>
<accession>A0A1W6LIU9</accession>
<dbReference type="InterPro" id="IPR026071">
    <property type="entry name" value="Glyco_Hydrolase_99"/>
</dbReference>
<evidence type="ECO:0000256" key="3">
    <source>
        <dbReference type="ARBA" id="ARBA00022801"/>
    </source>
</evidence>
<comment type="subcellular location">
    <subcellularLocation>
        <location evidence="1">Golgi apparatus membrane</location>
        <topology evidence="1">Single-pass type II membrane protein</topology>
    </subcellularLocation>
</comment>
<dbReference type="PANTHER" id="PTHR13572:SF4">
    <property type="entry name" value="RE57134P"/>
    <property type="match status" value="1"/>
</dbReference>
<sequence precursor="true">MMKICNLAACLVFISAAFAVGAKEIKVGAYYYAWHGDNNFHGGADTVLRYHLSPKQTPVLGWYNQQNNEVISQHYKWAEYAGIDFFVVSFWGKGSDSILREKMFNNSNRGNTELAVFLEPSISSENISSQMDYLCQNYFNKEGYLHIDGKPAVFIYITRSKSTKQLARYIKNIRSRAAANGYEVYLAGDEVWAAPNRDYEKKRISMLDAVTNYDVYGNLGRRKYVQPSHLNHWQANNKKWKQLAENLGKDFIPAVSPGFNDTAVRKGHTPSSRKLQGEKGEFGSLFSALLERALKLEGSDMIMITSWNEWHEDTQIEPVSPAEPTKKDDGEGRYTKGLAYSGYGKLYLDILKEKTSPVLSD</sequence>
<keyword evidence="9" id="KW-0732">Signal</keyword>
<gene>
    <name evidence="10" type="ORF">STSP1_00024</name>
</gene>
<dbReference type="GO" id="GO:0004559">
    <property type="term" value="F:alpha-mannosidase activity"/>
    <property type="evidence" value="ECO:0007669"/>
    <property type="project" value="TreeGrafter"/>
</dbReference>
<keyword evidence="6" id="KW-0333">Golgi apparatus</keyword>
<keyword evidence="3 10" id="KW-0378">Hydrolase</keyword>
<evidence type="ECO:0000256" key="7">
    <source>
        <dbReference type="ARBA" id="ARBA00023136"/>
    </source>
</evidence>
<feature type="compositionally biased region" description="Basic and acidic residues" evidence="8">
    <location>
        <begin position="324"/>
        <end position="334"/>
    </location>
</feature>
<keyword evidence="7" id="KW-0472">Membrane</keyword>
<keyword evidence="2" id="KW-0812">Transmembrane</keyword>
<dbReference type="PANTHER" id="PTHR13572">
    <property type="entry name" value="ENDO-ALPHA-1,2-MANNOSIDASE"/>
    <property type="match status" value="1"/>
</dbReference>
<feature type="chain" id="PRO_5013230045" evidence="9">
    <location>
        <begin position="23"/>
        <end position="361"/>
    </location>
</feature>
<dbReference type="Pfam" id="PF16317">
    <property type="entry name" value="Glyco_hydro_99"/>
    <property type="match status" value="1"/>
</dbReference>
<dbReference type="STRING" id="1941349.STSP1_00024"/>
<evidence type="ECO:0000256" key="9">
    <source>
        <dbReference type="SAM" id="SignalP"/>
    </source>
</evidence>
<reference evidence="11" key="1">
    <citation type="submission" date="2017-04" db="EMBL/GenBank/DDBJ databases">
        <title>Comparative genomics and description of representatives of a novel lineage of planctomycetes thriving in anoxic sediments.</title>
        <authorList>
            <person name="Spring S."/>
            <person name="Bunk B."/>
            <person name="Sproer C."/>
        </authorList>
    </citation>
    <scope>NUCLEOTIDE SEQUENCE [LARGE SCALE GENOMIC DNA]</scope>
    <source>
        <strain evidence="11">ST-PulAB-D4</strain>
    </source>
</reference>
<evidence type="ECO:0000256" key="4">
    <source>
        <dbReference type="ARBA" id="ARBA00022968"/>
    </source>
</evidence>
<dbReference type="AlphaFoldDB" id="A0A1W6LIU9"/>
<organism evidence="10 11">
    <name type="scientific">Sedimentisphaera salicampi</name>
    <dbReference type="NCBI Taxonomy" id="1941349"/>
    <lineage>
        <taxon>Bacteria</taxon>
        <taxon>Pseudomonadati</taxon>
        <taxon>Planctomycetota</taxon>
        <taxon>Phycisphaerae</taxon>
        <taxon>Sedimentisphaerales</taxon>
        <taxon>Sedimentisphaeraceae</taxon>
        <taxon>Sedimentisphaera</taxon>
    </lineage>
</organism>
<name>A0A1W6LIU9_9BACT</name>